<keyword evidence="2" id="KW-1185">Reference proteome</keyword>
<dbReference type="AlphaFoldDB" id="A0A1I2V562"/>
<dbReference type="EMBL" id="FOOY01000023">
    <property type="protein sequence ID" value="SFG82436.1"/>
    <property type="molecule type" value="Genomic_DNA"/>
</dbReference>
<protein>
    <submittedName>
        <fullName evidence="1">Uncharacterized protein</fullName>
    </submittedName>
</protein>
<reference evidence="2" key="1">
    <citation type="submission" date="2016-10" db="EMBL/GenBank/DDBJ databases">
        <authorList>
            <person name="Varghese N."/>
            <person name="Submissions S."/>
        </authorList>
    </citation>
    <scope>NUCLEOTIDE SEQUENCE [LARGE SCALE GENOMIC DNA]</scope>
    <source>
        <strain evidence="2">ATCC 700379</strain>
    </source>
</reference>
<dbReference type="STRING" id="269670.SAMN02982927_02901"/>
<accession>A0A1I2V562</accession>
<sequence>MLSDFERKLRQIMTNDRIAGRKLDLDLLAQRTGHGKQEIVNTIEKLNGIPYSQGGLGR</sequence>
<gene>
    <name evidence="1" type="ORF">SAMN02982927_02901</name>
</gene>
<name>A0A1I2V562_9BACL</name>
<proteinExistence type="predicted"/>
<dbReference type="RefSeq" id="WP_177184801.1">
    <property type="nucleotide sequence ID" value="NZ_FOOY01000023.1"/>
</dbReference>
<organism evidence="1 2">
    <name type="scientific">Sporolactobacillus nakayamae</name>
    <dbReference type="NCBI Taxonomy" id="269670"/>
    <lineage>
        <taxon>Bacteria</taxon>
        <taxon>Bacillati</taxon>
        <taxon>Bacillota</taxon>
        <taxon>Bacilli</taxon>
        <taxon>Bacillales</taxon>
        <taxon>Sporolactobacillaceae</taxon>
        <taxon>Sporolactobacillus</taxon>
    </lineage>
</organism>
<dbReference type="Proteomes" id="UP000198752">
    <property type="component" value="Unassembled WGS sequence"/>
</dbReference>
<evidence type="ECO:0000313" key="2">
    <source>
        <dbReference type="Proteomes" id="UP000198752"/>
    </source>
</evidence>
<evidence type="ECO:0000313" key="1">
    <source>
        <dbReference type="EMBL" id="SFG82436.1"/>
    </source>
</evidence>